<name>A0A9D3ZG59_9ROSI</name>
<dbReference type="EMBL" id="JAIQCV010000013">
    <property type="protein sequence ID" value="KAH1032018.1"/>
    <property type="molecule type" value="Genomic_DNA"/>
</dbReference>
<organism evidence="1 2">
    <name type="scientific">Gossypium stocksii</name>
    <dbReference type="NCBI Taxonomy" id="47602"/>
    <lineage>
        <taxon>Eukaryota</taxon>
        <taxon>Viridiplantae</taxon>
        <taxon>Streptophyta</taxon>
        <taxon>Embryophyta</taxon>
        <taxon>Tracheophyta</taxon>
        <taxon>Spermatophyta</taxon>
        <taxon>Magnoliopsida</taxon>
        <taxon>eudicotyledons</taxon>
        <taxon>Gunneridae</taxon>
        <taxon>Pentapetalae</taxon>
        <taxon>rosids</taxon>
        <taxon>malvids</taxon>
        <taxon>Malvales</taxon>
        <taxon>Malvaceae</taxon>
        <taxon>Malvoideae</taxon>
        <taxon>Gossypium</taxon>
    </lineage>
</organism>
<comment type="caution">
    <text evidence="1">The sequence shown here is derived from an EMBL/GenBank/DDBJ whole genome shotgun (WGS) entry which is preliminary data.</text>
</comment>
<accession>A0A9D3ZG59</accession>
<reference evidence="1 2" key="1">
    <citation type="journal article" date="2021" name="Plant Biotechnol. J.">
        <title>Multi-omics assisted identification of the key and species-specific regulatory components of drought-tolerant mechanisms in Gossypium stocksii.</title>
        <authorList>
            <person name="Yu D."/>
            <person name="Ke L."/>
            <person name="Zhang D."/>
            <person name="Wu Y."/>
            <person name="Sun Y."/>
            <person name="Mei J."/>
            <person name="Sun J."/>
            <person name="Sun Y."/>
        </authorList>
    </citation>
    <scope>NUCLEOTIDE SEQUENCE [LARGE SCALE GENOMIC DNA]</scope>
    <source>
        <strain evidence="2">cv. E1</strain>
        <tissue evidence="1">Leaf</tissue>
    </source>
</reference>
<keyword evidence="2" id="KW-1185">Reference proteome</keyword>
<sequence length="111" mass="13122">LLRVPIMLIAKRYSSQREMVSKNFVFDLGDYCFLLLIEGFESWFPVVQNYNFRMLHVSGTLPLKNFLTHIDKVIKNHSTPFVNQGPCDDESFFVSKWPNLRTSHFEEWGMM</sequence>
<dbReference type="Proteomes" id="UP000828251">
    <property type="component" value="Unassembled WGS sequence"/>
</dbReference>
<protein>
    <submittedName>
        <fullName evidence="1">Uncharacterized protein</fullName>
    </submittedName>
</protein>
<evidence type="ECO:0000313" key="2">
    <source>
        <dbReference type="Proteomes" id="UP000828251"/>
    </source>
</evidence>
<evidence type="ECO:0000313" key="1">
    <source>
        <dbReference type="EMBL" id="KAH1032018.1"/>
    </source>
</evidence>
<dbReference type="AlphaFoldDB" id="A0A9D3ZG59"/>
<feature type="non-terminal residue" evidence="1">
    <location>
        <position position="1"/>
    </location>
</feature>
<gene>
    <name evidence="1" type="ORF">J1N35_044192</name>
</gene>
<proteinExistence type="predicted"/>